<dbReference type="Proteomes" id="UP000077659">
    <property type="component" value="Unassembled WGS sequence"/>
</dbReference>
<evidence type="ECO:0000313" key="4">
    <source>
        <dbReference type="Proteomes" id="UP000077659"/>
    </source>
</evidence>
<proteinExistence type="predicted"/>
<protein>
    <submittedName>
        <fullName evidence="2">Regulatory signaling modulator protein AmpE</fullName>
    </submittedName>
</protein>
<evidence type="ECO:0000256" key="1">
    <source>
        <dbReference type="SAM" id="Phobius"/>
    </source>
</evidence>
<dbReference type="InterPro" id="IPR052966">
    <property type="entry name" value="Beta-lactamase_Reg"/>
</dbReference>
<organism evidence="3 4">
    <name type="scientific">Xanthomonas floridensis</name>
    <dbReference type="NCBI Taxonomy" id="1843580"/>
    <lineage>
        <taxon>Bacteria</taxon>
        <taxon>Pseudomonadati</taxon>
        <taxon>Pseudomonadota</taxon>
        <taxon>Gammaproteobacteria</taxon>
        <taxon>Lysobacterales</taxon>
        <taxon>Lysobacteraceae</taxon>
        <taxon>Xanthomonas</taxon>
    </lineage>
</organism>
<gene>
    <name evidence="2" type="primary">ampE</name>
    <name evidence="3" type="ORF">A7D17_09970</name>
    <name evidence="2" type="ORF">VB146_07335</name>
</gene>
<dbReference type="PANTHER" id="PTHR38684">
    <property type="entry name" value="PROTEIN AMPE"/>
    <property type="match status" value="1"/>
</dbReference>
<dbReference type="PANTHER" id="PTHR38684:SF1">
    <property type="entry name" value="PROTEIN AMPE"/>
    <property type="match status" value="1"/>
</dbReference>
<feature type="transmembrane region" description="Helical" evidence="1">
    <location>
        <begin position="52"/>
        <end position="68"/>
    </location>
</feature>
<dbReference type="STRING" id="1843580.A7D17_09970"/>
<dbReference type="RefSeq" id="WP_064507546.1">
    <property type="nucleotide sequence ID" value="NZ_JAYFSN010000006.1"/>
</dbReference>
<feature type="transmembrane region" description="Helical" evidence="1">
    <location>
        <begin position="150"/>
        <end position="169"/>
    </location>
</feature>
<comment type="caution">
    <text evidence="3">The sequence shown here is derived from an EMBL/GenBank/DDBJ whole genome shotgun (WGS) entry which is preliminary data.</text>
</comment>
<dbReference type="InterPro" id="IPR004485">
    <property type="entry name" value="Cobalamin_biosynth_CobD/CbiB"/>
</dbReference>
<feature type="transmembrane region" description="Helical" evidence="1">
    <location>
        <begin position="275"/>
        <end position="296"/>
    </location>
</feature>
<dbReference type="EMBL" id="LXNG01000002">
    <property type="protein sequence ID" value="OAG69192.1"/>
    <property type="molecule type" value="Genomic_DNA"/>
</dbReference>
<dbReference type="Proteomes" id="UP001303614">
    <property type="component" value="Unassembled WGS sequence"/>
</dbReference>
<accession>A0A1A9MGC9</accession>
<reference evidence="3 4" key="1">
    <citation type="submission" date="2016-05" db="EMBL/GenBank/DDBJ databases">
        <title>Pathogenic, phenotypic and molecular characterisation of Xanthomonas nasturtii sp. nov. and Xanthomonas floridensis sp. nov., new species of Xanthomonas associated with watercress production in Florida.</title>
        <authorList>
            <person name="Vicente J.G."/>
            <person name="Rothwell S."/>
            <person name="Holub E.B."/>
            <person name="Studholme D.J."/>
        </authorList>
    </citation>
    <scope>NUCLEOTIDE SEQUENCE [LARGE SCALE GENOMIC DNA]</scope>
    <source>
        <strain evidence="3 4">WHRI 8848</strain>
    </source>
</reference>
<name>A0A1A9MGC9_9XANT</name>
<dbReference type="GO" id="GO:0009236">
    <property type="term" value="P:cobalamin biosynthetic process"/>
    <property type="evidence" value="ECO:0007669"/>
    <property type="project" value="UniProtKB-UniPathway"/>
</dbReference>
<dbReference type="EMBL" id="JAYFSO010000007">
    <property type="protein sequence ID" value="MEA5123677.1"/>
    <property type="molecule type" value="Genomic_DNA"/>
</dbReference>
<feature type="transmembrane region" description="Helical" evidence="1">
    <location>
        <begin position="190"/>
        <end position="210"/>
    </location>
</feature>
<evidence type="ECO:0000313" key="5">
    <source>
        <dbReference type="Proteomes" id="UP001303614"/>
    </source>
</evidence>
<dbReference type="OrthoDB" id="9811967at2"/>
<evidence type="ECO:0000313" key="3">
    <source>
        <dbReference type="EMBL" id="OAG69192.1"/>
    </source>
</evidence>
<keyword evidence="1" id="KW-0812">Transmembrane</keyword>
<reference evidence="2 5" key="2">
    <citation type="submission" date="2023-12" db="EMBL/GenBank/DDBJ databases">
        <title>Genome sequencing of Xanthomonas floridensis.</title>
        <authorList>
            <person name="Greer S."/>
            <person name="Harrison J."/>
            <person name="Grant M."/>
            <person name="Vicente J."/>
            <person name="Studholme D."/>
        </authorList>
    </citation>
    <scope>NUCLEOTIDE SEQUENCE [LARGE SCALE GENOMIC DNA]</scope>
    <source>
        <strain evidence="2 5">WHRI 8848</strain>
    </source>
</reference>
<sequence length="297" mass="33171">MFTTLVAVVVALTLGHLVPAQVARLRRFEWFGHWLRRLDSYAAGRGAWQDRYGVLLALLPVLVVVALLQWALDDVWHGFLSLLFGVAVLAWTWGPRDLDRDVEAVIDADAPGARREAISHLQAAGGSVHEDAPSLVEAVVVNGLRRWFAVLWWFLLLGPFGAVLYRLTALAVESPLAVLLPPRNLAGARWLLAVLEWPVAQLITVSMALVGNFDTVFRAWREAHGNRWTLEPHFLGAVARASVSADLREEAHDYTDSGLVPVWRRLPEVRDAMSLVWRVLLLWMVVLALLVIAGWVR</sequence>
<feature type="transmembrane region" description="Helical" evidence="1">
    <location>
        <begin position="75"/>
        <end position="93"/>
    </location>
</feature>
<dbReference type="AlphaFoldDB" id="A0A1A9MGC9"/>
<dbReference type="GO" id="GO:0048472">
    <property type="term" value="F:threonine-phosphate decarboxylase activity"/>
    <property type="evidence" value="ECO:0007669"/>
    <property type="project" value="InterPro"/>
</dbReference>
<dbReference type="GO" id="GO:0005886">
    <property type="term" value="C:plasma membrane"/>
    <property type="evidence" value="ECO:0007669"/>
    <property type="project" value="TreeGrafter"/>
</dbReference>
<dbReference type="GO" id="GO:0046677">
    <property type="term" value="P:response to antibiotic"/>
    <property type="evidence" value="ECO:0007669"/>
    <property type="project" value="TreeGrafter"/>
</dbReference>
<dbReference type="UniPathway" id="UPA00148"/>
<keyword evidence="1" id="KW-0472">Membrane</keyword>
<keyword evidence="5" id="KW-1185">Reference proteome</keyword>
<keyword evidence="1" id="KW-1133">Transmembrane helix</keyword>
<dbReference type="Pfam" id="PF03186">
    <property type="entry name" value="CobD_Cbib"/>
    <property type="match status" value="1"/>
</dbReference>
<evidence type="ECO:0000313" key="2">
    <source>
        <dbReference type="EMBL" id="MEA5123677.1"/>
    </source>
</evidence>